<dbReference type="EMBL" id="LR797181">
    <property type="protein sequence ID" value="CAB4192628.1"/>
    <property type="molecule type" value="Genomic_DNA"/>
</dbReference>
<accession>A0A6J5RG42</accession>
<organism evidence="1">
    <name type="scientific">uncultured Caudovirales phage</name>
    <dbReference type="NCBI Taxonomy" id="2100421"/>
    <lineage>
        <taxon>Viruses</taxon>
        <taxon>Duplodnaviria</taxon>
        <taxon>Heunggongvirae</taxon>
        <taxon>Uroviricota</taxon>
        <taxon>Caudoviricetes</taxon>
        <taxon>Peduoviridae</taxon>
        <taxon>Maltschvirus</taxon>
        <taxon>Maltschvirus maltsch</taxon>
    </lineage>
</organism>
<protein>
    <submittedName>
        <fullName evidence="1">Uncharacterized protein</fullName>
    </submittedName>
</protein>
<evidence type="ECO:0000313" key="1">
    <source>
        <dbReference type="EMBL" id="CAB4192628.1"/>
    </source>
</evidence>
<reference evidence="1" key="1">
    <citation type="submission" date="2020-05" db="EMBL/GenBank/DDBJ databases">
        <authorList>
            <person name="Chiriac C."/>
            <person name="Salcher M."/>
            <person name="Ghai R."/>
            <person name="Kavagutti S V."/>
        </authorList>
    </citation>
    <scope>NUCLEOTIDE SEQUENCE</scope>
</reference>
<proteinExistence type="predicted"/>
<name>A0A6J5RG42_9CAUD</name>
<gene>
    <name evidence="1" type="ORF">UFOVP1244_49</name>
</gene>
<sequence>MASLSAVMSLHTVVTVPPASATEDGLLSKEDKAKIDAIAEGATGTMTGAEIIDAINTVLGVNYLETRSGGGNMTAADIVGSIDLYQQANTSQDVGEWRGQHVNTVFARPGPDVIAVAGDYALSQITSLSAALALKMDIGGAVDQSQVTDLVNDLGLKIEGVIIEDEGTSLTVAGTILNFVGAGVTATGTGTTKTITIPATGNVSSVFSRTGAVVAATNDYTLAQIAETGTYKLYTSTEQTKLGAAASAATPTTLVIRDGAGRAQVADPSVDADIATKGWVTGLVPGGSLMSVSDEGVPLTAGATSMNFVGAGVVATNVGAAVTVTISSAATVADGAVTMAKLANLAQGLVIGRPAAAGTGVPSGLSAAQLRTIMTIVDGVSTVFGRAGAVVAASGDYNADQITETATGKIMTATERTRLAAMEDGATKYLPTMPPITVNATMTSEFVEITGSAVTQVTLPAAPFVLARVSNFGTTTVTIVGGTRTITGGNVSLAAGTDAAPSTACFSMRSNGSWRRI</sequence>